<evidence type="ECO:0000256" key="1">
    <source>
        <dbReference type="SAM" id="Phobius"/>
    </source>
</evidence>
<accession>A0A428VV05</accession>
<comment type="caution">
    <text evidence="2">The sequence shown here is derived from an EMBL/GenBank/DDBJ whole genome shotgun (WGS) entry which is preliminary data.</text>
</comment>
<name>A0A428VV05_AMYBA</name>
<protein>
    <submittedName>
        <fullName evidence="2">Uncharacterized protein</fullName>
    </submittedName>
</protein>
<feature type="transmembrane region" description="Helical" evidence="1">
    <location>
        <begin position="12"/>
        <end position="33"/>
    </location>
</feature>
<sequence length="66" mass="6687">MAKSNFPVMKSGSGLLGKAIGLVVGLAIIVLIVKYPADSASWVSGAIRGVGAVIDGVVKFLRALFG</sequence>
<dbReference type="AlphaFoldDB" id="A0A428VV05"/>
<dbReference type="EMBL" id="QHHU01000132">
    <property type="protein sequence ID" value="RSM34660.1"/>
    <property type="molecule type" value="Genomic_DNA"/>
</dbReference>
<evidence type="ECO:0000313" key="2">
    <source>
        <dbReference type="EMBL" id="RSM34660.1"/>
    </source>
</evidence>
<dbReference type="RefSeq" id="WP_020642582.1">
    <property type="nucleotide sequence ID" value="NZ_QHHU01000132.1"/>
</dbReference>
<keyword evidence="1" id="KW-0812">Transmembrane</keyword>
<keyword evidence="1" id="KW-1133">Transmembrane helix</keyword>
<reference evidence="2 3" key="1">
    <citation type="submission" date="2018-05" db="EMBL/GenBank/DDBJ databases">
        <title>Evolution of GPA BGCs.</title>
        <authorList>
            <person name="Waglechner N."/>
            <person name="Wright G.D."/>
        </authorList>
    </citation>
    <scope>NUCLEOTIDE SEQUENCE [LARGE SCALE GENOMIC DNA]</scope>
    <source>
        <strain evidence="2 3">DSM 5908</strain>
    </source>
</reference>
<keyword evidence="1" id="KW-0472">Membrane</keyword>
<dbReference type="OrthoDB" id="3633007at2"/>
<proteinExistence type="predicted"/>
<gene>
    <name evidence="2" type="ORF">DMA12_47465</name>
</gene>
<dbReference type="Proteomes" id="UP000286716">
    <property type="component" value="Unassembled WGS sequence"/>
</dbReference>
<keyword evidence="3" id="KW-1185">Reference proteome</keyword>
<evidence type="ECO:0000313" key="3">
    <source>
        <dbReference type="Proteomes" id="UP000286716"/>
    </source>
</evidence>
<organism evidence="2 3">
    <name type="scientific">Amycolatopsis balhimycina DSM 5908</name>
    <dbReference type="NCBI Taxonomy" id="1081091"/>
    <lineage>
        <taxon>Bacteria</taxon>
        <taxon>Bacillati</taxon>
        <taxon>Actinomycetota</taxon>
        <taxon>Actinomycetes</taxon>
        <taxon>Pseudonocardiales</taxon>
        <taxon>Pseudonocardiaceae</taxon>
        <taxon>Amycolatopsis</taxon>
    </lineage>
</organism>